<proteinExistence type="predicted"/>
<sequence length="256" mass="27845">MHPAERRRQLSLSADRCGPIQASNPPPIHPPDSRPSRTLSSSLSLVLDDSLALIPVLLDESSIPSACLSLIPIPVPDTHPHSSPNTTHLLQPRLAHFPLHSISFQSCSSPPSLSRCSILPNLICPRDHSDLRAVDTHSEFISTSIPYSISSLIPLTTHFQAPSQQTIPCSYACSIECDGMENLQKSRVGGSLAVSDMDVYRGGVDGPFVKLQEPYGLVTPLLGLSIVSLLDSSRHPYLALSRRYRRNPHLNRVSGS</sequence>
<dbReference type="Proteomes" id="UP000027265">
    <property type="component" value="Unassembled WGS sequence"/>
</dbReference>
<reference evidence="3" key="1">
    <citation type="journal article" date="2014" name="Proc. Natl. Acad. Sci. U.S.A.">
        <title>Extensive sampling of basidiomycete genomes demonstrates inadequacy of the white-rot/brown-rot paradigm for wood decay fungi.</title>
        <authorList>
            <person name="Riley R."/>
            <person name="Salamov A.A."/>
            <person name="Brown D.W."/>
            <person name="Nagy L.G."/>
            <person name="Floudas D."/>
            <person name="Held B.W."/>
            <person name="Levasseur A."/>
            <person name="Lombard V."/>
            <person name="Morin E."/>
            <person name="Otillar R."/>
            <person name="Lindquist E.A."/>
            <person name="Sun H."/>
            <person name="LaButti K.M."/>
            <person name="Schmutz J."/>
            <person name="Jabbour D."/>
            <person name="Luo H."/>
            <person name="Baker S.E."/>
            <person name="Pisabarro A.G."/>
            <person name="Walton J.D."/>
            <person name="Blanchette R.A."/>
            <person name="Henrissat B."/>
            <person name="Martin F."/>
            <person name="Cullen D."/>
            <person name="Hibbett D.S."/>
            <person name="Grigoriev I.V."/>
        </authorList>
    </citation>
    <scope>NUCLEOTIDE SEQUENCE [LARGE SCALE GENOMIC DNA]</scope>
    <source>
        <strain evidence="3">MUCL 33604</strain>
    </source>
</reference>
<dbReference type="HOGENOM" id="CLU_1086117_0_0_1"/>
<organism evidence="2 3">
    <name type="scientific">Jaapia argillacea MUCL 33604</name>
    <dbReference type="NCBI Taxonomy" id="933084"/>
    <lineage>
        <taxon>Eukaryota</taxon>
        <taxon>Fungi</taxon>
        <taxon>Dikarya</taxon>
        <taxon>Basidiomycota</taxon>
        <taxon>Agaricomycotina</taxon>
        <taxon>Agaricomycetes</taxon>
        <taxon>Agaricomycetidae</taxon>
        <taxon>Jaapiales</taxon>
        <taxon>Jaapiaceae</taxon>
        <taxon>Jaapia</taxon>
    </lineage>
</organism>
<name>A0A067PR47_9AGAM</name>
<feature type="region of interest" description="Disordered" evidence="1">
    <location>
        <begin position="1"/>
        <end position="40"/>
    </location>
</feature>
<evidence type="ECO:0000313" key="2">
    <source>
        <dbReference type="EMBL" id="KDQ52786.1"/>
    </source>
</evidence>
<accession>A0A067PR47</accession>
<evidence type="ECO:0000256" key="1">
    <source>
        <dbReference type="SAM" id="MobiDB-lite"/>
    </source>
</evidence>
<dbReference type="AlphaFoldDB" id="A0A067PR47"/>
<evidence type="ECO:0000313" key="3">
    <source>
        <dbReference type="Proteomes" id="UP000027265"/>
    </source>
</evidence>
<dbReference type="InParanoid" id="A0A067PR47"/>
<protein>
    <submittedName>
        <fullName evidence="2">Uncharacterized protein</fullName>
    </submittedName>
</protein>
<gene>
    <name evidence="2" type="ORF">JAAARDRAFT_61789</name>
</gene>
<dbReference type="EMBL" id="KL197738">
    <property type="protein sequence ID" value="KDQ52786.1"/>
    <property type="molecule type" value="Genomic_DNA"/>
</dbReference>
<keyword evidence="3" id="KW-1185">Reference proteome</keyword>